<evidence type="ECO:0000313" key="2">
    <source>
        <dbReference type="EMBL" id="KAJ7945169.1"/>
    </source>
</evidence>
<organism evidence="2 3">
    <name type="scientific">Quillaja saponaria</name>
    <name type="common">Soap bark tree</name>
    <dbReference type="NCBI Taxonomy" id="32244"/>
    <lineage>
        <taxon>Eukaryota</taxon>
        <taxon>Viridiplantae</taxon>
        <taxon>Streptophyta</taxon>
        <taxon>Embryophyta</taxon>
        <taxon>Tracheophyta</taxon>
        <taxon>Spermatophyta</taxon>
        <taxon>Magnoliopsida</taxon>
        <taxon>eudicotyledons</taxon>
        <taxon>Gunneridae</taxon>
        <taxon>Pentapetalae</taxon>
        <taxon>rosids</taxon>
        <taxon>fabids</taxon>
        <taxon>Fabales</taxon>
        <taxon>Quillajaceae</taxon>
        <taxon>Quillaja</taxon>
    </lineage>
</organism>
<keyword evidence="3" id="KW-1185">Reference proteome</keyword>
<feature type="region of interest" description="Disordered" evidence="1">
    <location>
        <begin position="1"/>
        <end position="25"/>
    </location>
</feature>
<evidence type="ECO:0000256" key="1">
    <source>
        <dbReference type="SAM" id="MobiDB-lite"/>
    </source>
</evidence>
<dbReference type="EMBL" id="JARAOO010000013">
    <property type="protein sequence ID" value="KAJ7945169.1"/>
    <property type="molecule type" value="Genomic_DNA"/>
</dbReference>
<name>A0AAD7KSX1_QUISA</name>
<reference evidence="2" key="1">
    <citation type="journal article" date="2023" name="Science">
        <title>Elucidation of the pathway for biosynthesis of saponin adjuvants from the soapbark tree.</title>
        <authorList>
            <person name="Reed J."/>
            <person name="Orme A."/>
            <person name="El-Demerdash A."/>
            <person name="Owen C."/>
            <person name="Martin L.B.B."/>
            <person name="Misra R.C."/>
            <person name="Kikuchi S."/>
            <person name="Rejzek M."/>
            <person name="Martin A.C."/>
            <person name="Harkess A."/>
            <person name="Leebens-Mack J."/>
            <person name="Louveau T."/>
            <person name="Stephenson M.J."/>
            <person name="Osbourn A."/>
        </authorList>
    </citation>
    <scope>NUCLEOTIDE SEQUENCE</scope>
    <source>
        <strain evidence="2">S10</strain>
    </source>
</reference>
<accession>A0AAD7KSX1</accession>
<protein>
    <submittedName>
        <fullName evidence="2">Uncharacterized protein</fullName>
    </submittedName>
</protein>
<gene>
    <name evidence="2" type="ORF">O6P43_030275</name>
</gene>
<comment type="caution">
    <text evidence="2">The sequence shown here is derived from an EMBL/GenBank/DDBJ whole genome shotgun (WGS) entry which is preliminary data.</text>
</comment>
<sequence length="81" mass="8863">MKATQSIETLKSLDGEGRTVKSGSGFTNRSSIGYLIGSSSRCSFSTNMGITMKRYEDHLVRNNKGVLDIKKWKTTTSSGQP</sequence>
<dbReference type="Proteomes" id="UP001163823">
    <property type="component" value="Chromosome 13"/>
</dbReference>
<dbReference type="AlphaFoldDB" id="A0AAD7KSX1"/>
<dbReference type="KEGG" id="qsa:O6P43_030275"/>
<evidence type="ECO:0000313" key="3">
    <source>
        <dbReference type="Proteomes" id="UP001163823"/>
    </source>
</evidence>
<proteinExistence type="predicted"/>